<evidence type="ECO:0000313" key="3">
    <source>
        <dbReference type="Proteomes" id="UP000822688"/>
    </source>
</evidence>
<evidence type="ECO:0000256" key="1">
    <source>
        <dbReference type="SAM" id="MobiDB-lite"/>
    </source>
</evidence>
<feature type="non-terminal residue" evidence="2">
    <location>
        <position position="1"/>
    </location>
</feature>
<gene>
    <name evidence="2" type="ORF">KC19_VG107900</name>
</gene>
<comment type="caution">
    <text evidence="2">The sequence shown here is derived from an EMBL/GenBank/DDBJ whole genome shotgun (WGS) entry which is preliminary data.</text>
</comment>
<feature type="region of interest" description="Disordered" evidence="1">
    <location>
        <begin position="51"/>
        <end position="85"/>
    </location>
</feature>
<reference evidence="2" key="1">
    <citation type="submission" date="2020-06" db="EMBL/GenBank/DDBJ databases">
        <title>WGS assembly of Ceratodon purpureus strain R40.</title>
        <authorList>
            <person name="Carey S.B."/>
            <person name="Jenkins J."/>
            <person name="Shu S."/>
            <person name="Lovell J.T."/>
            <person name="Sreedasyam A."/>
            <person name="Maumus F."/>
            <person name="Tiley G.P."/>
            <person name="Fernandez-Pozo N."/>
            <person name="Barry K."/>
            <person name="Chen C."/>
            <person name="Wang M."/>
            <person name="Lipzen A."/>
            <person name="Daum C."/>
            <person name="Saski C.A."/>
            <person name="Payton A.C."/>
            <person name="Mcbreen J.C."/>
            <person name="Conrad R.E."/>
            <person name="Kollar L.M."/>
            <person name="Olsson S."/>
            <person name="Huttunen S."/>
            <person name="Landis J.B."/>
            <person name="Wickett N.J."/>
            <person name="Johnson M.G."/>
            <person name="Rensing S.A."/>
            <person name="Grimwood J."/>
            <person name="Schmutz J."/>
            <person name="Mcdaniel S.F."/>
        </authorList>
    </citation>
    <scope>NUCLEOTIDE SEQUENCE</scope>
    <source>
        <strain evidence="2">R40</strain>
    </source>
</reference>
<sequence>LRKGFSDILVRIIAIASTPIRSLRQQQQKTPEQALVLHKLYTRTDIDLESGQDDDCPREISTRHREPRGSVMAERGTARSHGQPSQFILNHPVDIVHSSSLHHHHTHHTHHQRHQRPPHHLLLPLYLQIKVHIINLKQSSDRFRNPRKTSTTSIQNQPSIDHFNFLKVY</sequence>
<organism evidence="2 3">
    <name type="scientific">Ceratodon purpureus</name>
    <name type="common">Fire moss</name>
    <name type="synonym">Dicranum purpureum</name>
    <dbReference type="NCBI Taxonomy" id="3225"/>
    <lineage>
        <taxon>Eukaryota</taxon>
        <taxon>Viridiplantae</taxon>
        <taxon>Streptophyta</taxon>
        <taxon>Embryophyta</taxon>
        <taxon>Bryophyta</taxon>
        <taxon>Bryophytina</taxon>
        <taxon>Bryopsida</taxon>
        <taxon>Dicranidae</taxon>
        <taxon>Pseudoditrichales</taxon>
        <taxon>Ditrichaceae</taxon>
        <taxon>Ceratodon</taxon>
    </lineage>
</organism>
<dbReference type="Proteomes" id="UP000822688">
    <property type="component" value="Chromosome V"/>
</dbReference>
<evidence type="ECO:0000313" key="2">
    <source>
        <dbReference type="EMBL" id="KAG0572587.1"/>
    </source>
</evidence>
<keyword evidence="3" id="KW-1185">Reference proteome</keyword>
<dbReference type="AlphaFoldDB" id="A0A8T0HP64"/>
<protein>
    <submittedName>
        <fullName evidence="2">Uncharacterized protein</fullName>
    </submittedName>
</protein>
<dbReference type="EMBL" id="CM026426">
    <property type="protein sequence ID" value="KAG0572587.1"/>
    <property type="molecule type" value="Genomic_DNA"/>
</dbReference>
<proteinExistence type="predicted"/>
<name>A0A8T0HP64_CERPU</name>
<accession>A0A8T0HP64</accession>
<feature type="compositionally biased region" description="Basic and acidic residues" evidence="1">
    <location>
        <begin position="55"/>
        <end position="68"/>
    </location>
</feature>